<evidence type="ECO:0000313" key="8">
    <source>
        <dbReference type="Proteomes" id="UP000003752"/>
    </source>
</evidence>
<evidence type="ECO:0000256" key="1">
    <source>
        <dbReference type="ARBA" id="ARBA00007274"/>
    </source>
</evidence>
<dbReference type="AlphaFoldDB" id="C0XGI7"/>
<name>C0XGI7_LENH9</name>
<comment type="caution">
    <text evidence="7">The sequence shown here is derived from an EMBL/GenBank/DDBJ whole genome shotgun (WGS) entry which is preliminary data.</text>
</comment>
<dbReference type="InterPro" id="IPR011004">
    <property type="entry name" value="Trimer_LpxA-like_sf"/>
</dbReference>
<evidence type="ECO:0000256" key="4">
    <source>
        <dbReference type="ARBA" id="ARBA00023315"/>
    </source>
</evidence>
<keyword evidence="8" id="KW-1185">Reference proteome</keyword>
<evidence type="ECO:0000256" key="3">
    <source>
        <dbReference type="ARBA" id="ARBA00022737"/>
    </source>
</evidence>
<dbReference type="Gene3D" id="2.160.10.10">
    <property type="entry name" value="Hexapeptide repeat proteins"/>
    <property type="match status" value="1"/>
</dbReference>
<dbReference type="GO" id="GO:0008870">
    <property type="term" value="F:galactoside O-acetyltransferase activity"/>
    <property type="evidence" value="ECO:0007669"/>
    <property type="project" value="TreeGrafter"/>
</dbReference>
<accession>C0XGI7</accession>
<keyword evidence="2 5" id="KW-0808">Transferase</keyword>
<dbReference type="PATRIC" id="fig|1423757.3.peg.1947"/>
<dbReference type="InterPro" id="IPR024688">
    <property type="entry name" value="Mac_dom"/>
</dbReference>
<dbReference type="CDD" id="cd03357">
    <property type="entry name" value="LbH_MAT_GAT"/>
    <property type="match status" value="1"/>
</dbReference>
<dbReference type="SMR" id="C0XGI7"/>
<dbReference type="PANTHER" id="PTHR43017">
    <property type="entry name" value="GALACTOSIDE O-ACETYLTRANSFERASE"/>
    <property type="match status" value="1"/>
</dbReference>
<dbReference type="RefSeq" id="WP_003635188.1">
    <property type="nucleotide sequence ID" value="NZ_AZDF01000049.1"/>
</dbReference>
<sequence>MSLVVNKNGTGGKGSMAMTEKQKMLAGKKYLNTDKELSEDRWKTRKRINEFNDLSKEAPDEAMKILSNVFQKTGKNFEVMAPFQCDYGYGITVGNNFFANYGCTFIDVASITFGDNCLLGPNCQIYTVDHAFNVEERNRGIEIPGKVTIGDNLWAGGSVVITPNVTLGNNVIIAAGAVVTKSFGDNVLIGGNPAHVIKELK</sequence>
<dbReference type="InterPro" id="IPR001451">
    <property type="entry name" value="Hexapep"/>
</dbReference>
<evidence type="ECO:0000256" key="2">
    <source>
        <dbReference type="ARBA" id="ARBA00022679"/>
    </source>
</evidence>
<dbReference type="Pfam" id="PF00132">
    <property type="entry name" value="Hexapep"/>
    <property type="match status" value="1"/>
</dbReference>
<dbReference type="EMBL" id="ACGP01000085">
    <property type="protein sequence ID" value="EEI25531.1"/>
    <property type="molecule type" value="Genomic_DNA"/>
</dbReference>
<dbReference type="InterPro" id="IPR039369">
    <property type="entry name" value="LacA-like"/>
</dbReference>
<dbReference type="HOGENOM" id="CLU_051638_3_0_9"/>
<feature type="domain" description="Maltose/galactoside acetyltransferase" evidence="6">
    <location>
        <begin position="21"/>
        <end position="75"/>
    </location>
</feature>
<dbReference type="PANTHER" id="PTHR43017:SF1">
    <property type="entry name" value="ACETYLTRANSFERASE YJL218W-RELATED"/>
    <property type="match status" value="1"/>
</dbReference>
<dbReference type="EC" id="2.3.1.-" evidence="5"/>
<dbReference type="Pfam" id="PF12464">
    <property type="entry name" value="Mac"/>
    <property type="match status" value="1"/>
</dbReference>
<evidence type="ECO:0000256" key="5">
    <source>
        <dbReference type="RuleBase" id="RU367021"/>
    </source>
</evidence>
<organism evidence="7 8">
    <name type="scientific">Lentilactobacillus hilgardii (strain ATCC 8290 / DSM 20176 / CCUG 30140 / JCM 1155 / KCTC 3500 / NBRC 15886 / NCIMB 8040 / NRRL B-1843 / 9)</name>
    <dbReference type="NCBI Taxonomy" id="1423757"/>
    <lineage>
        <taxon>Bacteria</taxon>
        <taxon>Bacillati</taxon>
        <taxon>Bacillota</taxon>
        <taxon>Bacilli</taxon>
        <taxon>Lactobacillales</taxon>
        <taxon>Lactobacillaceae</taxon>
        <taxon>Lentilactobacillus</taxon>
    </lineage>
</organism>
<dbReference type="SUPFAM" id="SSF51161">
    <property type="entry name" value="Trimeric LpxA-like enzymes"/>
    <property type="match status" value="1"/>
</dbReference>
<gene>
    <name evidence="7" type="primary">maa</name>
    <name evidence="7" type="ORF">HMPREF0519_0348</name>
</gene>
<evidence type="ECO:0000259" key="6">
    <source>
        <dbReference type="SMART" id="SM01266"/>
    </source>
</evidence>
<keyword evidence="4 5" id="KW-0012">Acyltransferase</keyword>
<proteinExistence type="inferred from homology"/>
<dbReference type="Proteomes" id="UP000003752">
    <property type="component" value="Unassembled WGS sequence"/>
</dbReference>
<comment type="similarity">
    <text evidence="1 5">Belongs to the transferase hexapeptide repeat family.</text>
</comment>
<dbReference type="SMART" id="SM01266">
    <property type="entry name" value="Mac"/>
    <property type="match status" value="1"/>
</dbReference>
<keyword evidence="3" id="KW-0677">Repeat</keyword>
<evidence type="ECO:0000313" key="7">
    <source>
        <dbReference type="EMBL" id="EEI25531.1"/>
    </source>
</evidence>
<reference evidence="7 8" key="1">
    <citation type="submission" date="2009-01" db="EMBL/GenBank/DDBJ databases">
        <authorList>
            <person name="Qin X."/>
            <person name="Bachman B."/>
            <person name="Battles P."/>
            <person name="Bell A."/>
            <person name="Bess C."/>
            <person name="Bickham C."/>
            <person name="Chaboub L."/>
            <person name="Chen D."/>
            <person name="Coyle M."/>
            <person name="Deiros D.R."/>
            <person name="Dinh H."/>
            <person name="Forbes L."/>
            <person name="Fowler G."/>
            <person name="Francisco L."/>
            <person name="Fu Q."/>
            <person name="Gubbala S."/>
            <person name="Hale W."/>
            <person name="Han Y."/>
            <person name="Hemphill L."/>
            <person name="Highlander S.K."/>
            <person name="Hirani K."/>
            <person name="Hogues M."/>
            <person name="Jackson L."/>
            <person name="Jakkamsetti A."/>
            <person name="Javaid M."/>
            <person name="Jiang H."/>
            <person name="Korchina V."/>
            <person name="Kovar C."/>
            <person name="Lara F."/>
            <person name="Lee S."/>
            <person name="Mata R."/>
            <person name="Mathew T."/>
            <person name="Moen C."/>
            <person name="Morales K."/>
            <person name="Munidasa M."/>
            <person name="Nazareth L."/>
            <person name="Ngo R."/>
            <person name="Nguyen L."/>
            <person name="Okwuonu G."/>
            <person name="Ongeri F."/>
            <person name="Patil S."/>
            <person name="Petrosino J."/>
            <person name="Pham C."/>
            <person name="Pham P."/>
            <person name="Pu L.-L."/>
            <person name="Puazo M."/>
            <person name="Raj R."/>
            <person name="Reid J."/>
            <person name="Rouhana J."/>
            <person name="Saada N."/>
            <person name="Shang Y."/>
            <person name="Simmons D."/>
            <person name="Thornton R."/>
            <person name="Warren J."/>
            <person name="Weissenberger G."/>
            <person name="Zhang J."/>
            <person name="Zhang L."/>
            <person name="Zhou C."/>
            <person name="Zhu D."/>
            <person name="Muzny D."/>
            <person name="Worley K."/>
            <person name="Gibbs R."/>
        </authorList>
    </citation>
    <scope>NUCLEOTIDE SEQUENCE [LARGE SCALE GENOMIC DNA]</scope>
    <source>
        <strain evidence="8">ATCC 8290 / DSM 20176 / CCUG 30140 / JCM 1155 / KCTC 3500 / NBRC 15886 / NCIMB 8040 / NRRL B-1843 / 9</strain>
    </source>
</reference>
<protein>
    <recommendedName>
        <fullName evidence="5">Acetyltransferase</fullName>
        <ecNumber evidence="5">2.3.1.-</ecNumber>
    </recommendedName>
</protein>